<feature type="compositionally biased region" description="Low complexity" evidence="1">
    <location>
        <begin position="9"/>
        <end position="26"/>
    </location>
</feature>
<feature type="region of interest" description="Disordered" evidence="1">
    <location>
        <begin position="1"/>
        <end position="31"/>
    </location>
</feature>
<dbReference type="PROSITE" id="PS00028">
    <property type="entry name" value="ZINC_FINGER_C2H2_1"/>
    <property type="match status" value="1"/>
</dbReference>
<evidence type="ECO:0000313" key="3">
    <source>
        <dbReference type="EMBL" id="GJJ12116.1"/>
    </source>
</evidence>
<dbReference type="InterPro" id="IPR039258">
    <property type="entry name" value="ZNF511"/>
</dbReference>
<evidence type="ECO:0000313" key="4">
    <source>
        <dbReference type="Proteomes" id="UP001050691"/>
    </source>
</evidence>
<dbReference type="PANTHER" id="PTHR21354">
    <property type="entry name" value="ZINC FINGER PROTEIN 511"/>
    <property type="match status" value="1"/>
</dbReference>
<dbReference type="EMBL" id="BPWL01000007">
    <property type="protein sequence ID" value="GJJ12116.1"/>
    <property type="molecule type" value="Genomic_DNA"/>
</dbReference>
<organism evidence="3 4">
    <name type="scientific">Clathrus columnatus</name>
    <dbReference type="NCBI Taxonomy" id="1419009"/>
    <lineage>
        <taxon>Eukaryota</taxon>
        <taxon>Fungi</taxon>
        <taxon>Dikarya</taxon>
        <taxon>Basidiomycota</taxon>
        <taxon>Agaricomycotina</taxon>
        <taxon>Agaricomycetes</taxon>
        <taxon>Phallomycetidae</taxon>
        <taxon>Phallales</taxon>
        <taxon>Clathraceae</taxon>
        <taxon>Clathrus</taxon>
    </lineage>
</organism>
<accession>A0AAV5AGM4</accession>
<proteinExistence type="predicted"/>
<name>A0AAV5AGM4_9AGAM</name>
<comment type="caution">
    <text evidence="3">The sequence shown here is derived from an EMBL/GenBank/DDBJ whole genome shotgun (WGS) entry which is preliminary data.</text>
</comment>
<gene>
    <name evidence="3" type="ORF">Clacol_006357</name>
</gene>
<evidence type="ECO:0000259" key="2">
    <source>
        <dbReference type="PROSITE" id="PS00028"/>
    </source>
</evidence>
<feature type="compositionally biased region" description="Basic and acidic residues" evidence="1">
    <location>
        <begin position="194"/>
        <end position="221"/>
    </location>
</feature>
<sequence>MTSTKRSRSTSLSSSNSSSSSSHSSSPAPKYARLPGVAPELDSLYSSLICTLPPTCSLPNHSTRFDSSQQAEDHYRKYHTYVCEYPKCRCVFPDARFLELHISECHDPIAALKRERKEKTFVCFVAPPTCTRVFSTPKGRRLHLIEAHGYPKQYFFAIVNKGIGGLYKKWGPAASLYRGEWKARNGSPPNLIDHGGKDDGNEGSKNEMEIAEDRNERDLTQKNKSSLVVTSHVPTELHPDPDRCTNDAQSFNADLEPKELSDSLPQEIASARMDMDLDNLSQQISSLSLVPDKIRFGKGWKKGGFVQPRQKR</sequence>
<keyword evidence="4" id="KW-1185">Reference proteome</keyword>
<evidence type="ECO:0000256" key="1">
    <source>
        <dbReference type="SAM" id="MobiDB-lite"/>
    </source>
</evidence>
<dbReference type="Proteomes" id="UP001050691">
    <property type="component" value="Unassembled WGS sequence"/>
</dbReference>
<dbReference type="InterPro" id="IPR013087">
    <property type="entry name" value="Znf_C2H2_type"/>
</dbReference>
<dbReference type="PANTHER" id="PTHR21354:SF0">
    <property type="entry name" value="ZINC FINGER PROTEIN 511"/>
    <property type="match status" value="1"/>
</dbReference>
<reference evidence="3" key="1">
    <citation type="submission" date="2021-10" db="EMBL/GenBank/DDBJ databases">
        <title>De novo Genome Assembly of Clathrus columnatus (Basidiomycota, Fungi) Using Illumina and Nanopore Sequence Data.</title>
        <authorList>
            <person name="Ogiso-Tanaka E."/>
            <person name="Itagaki H."/>
            <person name="Hosoya T."/>
            <person name="Hosaka K."/>
        </authorList>
    </citation>
    <scope>NUCLEOTIDE SEQUENCE</scope>
    <source>
        <strain evidence="3">MO-923</strain>
    </source>
</reference>
<feature type="domain" description="C2H2-type" evidence="2">
    <location>
        <begin position="83"/>
        <end position="106"/>
    </location>
</feature>
<dbReference type="AlphaFoldDB" id="A0AAV5AGM4"/>
<feature type="region of interest" description="Disordered" evidence="1">
    <location>
        <begin position="185"/>
        <end position="225"/>
    </location>
</feature>
<protein>
    <recommendedName>
        <fullName evidence="2">C2H2-type domain-containing protein</fullName>
    </recommendedName>
</protein>